<protein>
    <submittedName>
        <fullName evidence="2">Uncharacterized protein</fullName>
    </submittedName>
</protein>
<keyword evidence="3" id="KW-1185">Reference proteome</keyword>
<sequence>MACAGGGLTGHQAPGSWGRLVGREDCAHWCVGCWVQHGRQRTPSQPCYSVCRSGPPVTWEVVRNARPPAPYDFTLVRSLMNKMSHKPRRDSPVGGEQADSRWGLDGGVEGLRKKGKKEKLMDTDHSVGWRGGGAGGGYGGGINGDGRRHGVGGEHTIVYSGVLWNCACVTCIILFTSVTPVHHSIKKERSTGLRPYQRTRKCVSKAPKRLPCAVQF</sequence>
<dbReference type="AlphaFoldDB" id="A0A7J7XVB0"/>
<proteinExistence type="predicted"/>
<evidence type="ECO:0000256" key="1">
    <source>
        <dbReference type="SAM" id="MobiDB-lite"/>
    </source>
</evidence>
<comment type="caution">
    <text evidence="2">The sequence shown here is derived from an EMBL/GenBank/DDBJ whole genome shotgun (WGS) entry which is preliminary data.</text>
</comment>
<name>A0A7J7XVB0_PIPKU</name>
<accession>A0A7J7XVB0</accession>
<organism evidence="2 3">
    <name type="scientific">Pipistrellus kuhlii</name>
    <name type="common">Kuhl's pipistrelle</name>
    <dbReference type="NCBI Taxonomy" id="59472"/>
    <lineage>
        <taxon>Eukaryota</taxon>
        <taxon>Metazoa</taxon>
        <taxon>Chordata</taxon>
        <taxon>Craniata</taxon>
        <taxon>Vertebrata</taxon>
        <taxon>Euteleostomi</taxon>
        <taxon>Mammalia</taxon>
        <taxon>Eutheria</taxon>
        <taxon>Laurasiatheria</taxon>
        <taxon>Chiroptera</taxon>
        <taxon>Yangochiroptera</taxon>
        <taxon>Vespertilionidae</taxon>
        <taxon>Pipistrellus</taxon>
    </lineage>
</organism>
<gene>
    <name evidence="2" type="ORF">mPipKuh1_010508</name>
</gene>
<evidence type="ECO:0000313" key="2">
    <source>
        <dbReference type="EMBL" id="KAF6353595.1"/>
    </source>
</evidence>
<evidence type="ECO:0000313" key="3">
    <source>
        <dbReference type="Proteomes" id="UP000558488"/>
    </source>
</evidence>
<dbReference type="EMBL" id="JACAGB010000007">
    <property type="protein sequence ID" value="KAF6353595.1"/>
    <property type="molecule type" value="Genomic_DNA"/>
</dbReference>
<dbReference type="Proteomes" id="UP000558488">
    <property type="component" value="Unassembled WGS sequence"/>
</dbReference>
<feature type="region of interest" description="Disordered" evidence="1">
    <location>
        <begin position="84"/>
        <end position="126"/>
    </location>
</feature>
<reference evidence="2 3" key="1">
    <citation type="journal article" date="2020" name="Nature">
        <title>Six reference-quality genomes reveal evolution of bat adaptations.</title>
        <authorList>
            <person name="Jebb D."/>
            <person name="Huang Z."/>
            <person name="Pippel M."/>
            <person name="Hughes G.M."/>
            <person name="Lavrichenko K."/>
            <person name="Devanna P."/>
            <person name="Winkler S."/>
            <person name="Jermiin L.S."/>
            <person name="Skirmuntt E.C."/>
            <person name="Katzourakis A."/>
            <person name="Burkitt-Gray L."/>
            <person name="Ray D.A."/>
            <person name="Sullivan K.A.M."/>
            <person name="Roscito J.G."/>
            <person name="Kirilenko B.M."/>
            <person name="Davalos L.M."/>
            <person name="Corthals A.P."/>
            <person name="Power M.L."/>
            <person name="Jones G."/>
            <person name="Ransome R.D."/>
            <person name="Dechmann D.K.N."/>
            <person name="Locatelli A.G."/>
            <person name="Puechmaille S.J."/>
            <person name="Fedrigo O."/>
            <person name="Jarvis E.D."/>
            <person name="Hiller M."/>
            <person name="Vernes S.C."/>
            <person name="Myers E.W."/>
            <person name="Teeling E.C."/>
        </authorList>
    </citation>
    <scope>NUCLEOTIDE SEQUENCE [LARGE SCALE GENOMIC DNA]</scope>
    <source>
        <strain evidence="2">MPipKuh1</strain>
        <tissue evidence="2">Flight muscle</tissue>
    </source>
</reference>